<dbReference type="SUPFAM" id="SSF52540">
    <property type="entry name" value="P-loop containing nucleoside triphosphate hydrolases"/>
    <property type="match status" value="1"/>
</dbReference>
<keyword evidence="2" id="KW-0238">DNA-binding</keyword>
<dbReference type="Gene3D" id="1.10.10.10">
    <property type="entry name" value="Winged helix-like DNA-binding domain superfamily/Winged helix DNA-binding domain"/>
    <property type="match status" value="1"/>
</dbReference>
<dbReference type="SUPFAM" id="SSF48452">
    <property type="entry name" value="TPR-like"/>
    <property type="match status" value="1"/>
</dbReference>
<dbReference type="Gene3D" id="1.25.40.10">
    <property type="entry name" value="Tetratricopeptide repeat domain"/>
    <property type="match status" value="1"/>
</dbReference>
<dbReference type="PATRIC" id="fig|1126833.4.peg.343"/>
<evidence type="ECO:0000313" key="5">
    <source>
        <dbReference type="EMBL" id="AJY73548.1"/>
    </source>
</evidence>
<dbReference type="InterPro" id="IPR059106">
    <property type="entry name" value="WHD_MalT"/>
</dbReference>
<dbReference type="Pfam" id="PF25873">
    <property type="entry name" value="WHD_MalT"/>
    <property type="match status" value="1"/>
</dbReference>
<dbReference type="AlphaFoldDB" id="A0A0D5NF52"/>
<reference evidence="5 6" key="1">
    <citation type="journal article" date="2015" name="J. Biotechnol.">
        <title>Complete genome sequence of Paenibacillus beijingensis 7188(T) (=DSM 24997(T)), a novel rhizobacterium from jujube garden soil.</title>
        <authorList>
            <person name="Kwak Y."/>
            <person name="Shin J.H."/>
        </authorList>
    </citation>
    <scope>NUCLEOTIDE SEQUENCE [LARGE SCALE GENOMIC DNA]</scope>
    <source>
        <strain evidence="5 6">DSM 24997</strain>
    </source>
</reference>
<evidence type="ECO:0000313" key="6">
    <source>
        <dbReference type="Proteomes" id="UP000032633"/>
    </source>
</evidence>
<dbReference type="InterPro" id="IPR036388">
    <property type="entry name" value="WH-like_DNA-bd_sf"/>
</dbReference>
<dbReference type="PROSITE" id="PS50043">
    <property type="entry name" value="HTH_LUXR_2"/>
    <property type="match status" value="1"/>
</dbReference>
<dbReference type="GO" id="GO:0003677">
    <property type="term" value="F:DNA binding"/>
    <property type="evidence" value="ECO:0007669"/>
    <property type="project" value="UniProtKB-KW"/>
</dbReference>
<evidence type="ECO:0000259" key="4">
    <source>
        <dbReference type="PROSITE" id="PS50043"/>
    </source>
</evidence>
<evidence type="ECO:0000256" key="2">
    <source>
        <dbReference type="ARBA" id="ARBA00023125"/>
    </source>
</evidence>
<name>A0A0D5NF52_9BACL</name>
<dbReference type="GO" id="GO:0006355">
    <property type="term" value="P:regulation of DNA-templated transcription"/>
    <property type="evidence" value="ECO:0007669"/>
    <property type="project" value="InterPro"/>
</dbReference>
<dbReference type="Proteomes" id="UP000032633">
    <property type="component" value="Chromosome"/>
</dbReference>
<dbReference type="PANTHER" id="PTHR44688:SF25">
    <property type="entry name" value="HTH LUXR-TYPE DOMAIN-CONTAINING PROTEIN"/>
    <property type="match status" value="1"/>
</dbReference>
<feature type="domain" description="HTH luxR-type" evidence="4">
    <location>
        <begin position="824"/>
        <end position="889"/>
    </location>
</feature>
<dbReference type="RefSeq" id="WP_045668983.1">
    <property type="nucleotide sequence ID" value="NZ_CP011058.1"/>
</dbReference>
<dbReference type="InterPro" id="IPR041617">
    <property type="entry name" value="TPR_MalT"/>
</dbReference>
<keyword evidence="3" id="KW-0804">Transcription</keyword>
<dbReference type="Gene3D" id="3.40.50.300">
    <property type="entry name" value="P-loop containing nucleotide triphosphate hydrolases"/>
    <property type="match status" value="1"/>
</dbReference>
<organism evidence="5 6">
    <name type="scientific">Paenibacillus beijingensis</name>
    <dbReference type="NCBI Taxonomy" id="1126833"/>
    <lineage>
        <taxon>Bacteria</taxon>
        <taxon>Bacillati</taxon>
        <taxon>Bacillota</taxon>
        <taxon>Bacilli</taxon>
        <taxon>Bacillales</taxon>
        <taxon>Paenibacillaceae</taxon>
        <taxon>Paenibacillus</taxon>
    </lineage>
</organism>
<dbReference type="KEGG" id="pbj:VN24_01540"/>
<dbReference type="Pfam" id="PF00196">
    <property type="entry name" value="GerE"/>
    <property type="match status" value="1"/>
</dbReference>
<dbReference type="HOGENOM" id="CLU_006325_2_0_9"/>
<dbReference type="InterPro" id="IPR019734">
    <property type="entry name" value="TPR_rpt"/>
</dbReference>
<keyword evidence="6" id="KW-1185">Reference proteome</keyword>
<dbReference type="STRING" id="1126833.VN24_01540"/>
<dbReference type="SUPFAM" id="SSF46894">
    <property type="entry name" value="C-terminal effector domain of the bipartite response regulators"/>
    <property type="match status" value="1"/>
</dbReference>
<proteinExistence type="predicted"/>
<dbReference type="OrthoDB" id="1137593at2"/>
<keyword evidence="1" id="KW-0805">Transcription regulation</keyword>
<dbReference type="SMART" id="SM00028">
    <property type="entry name" value="TPR"/>
    <property type="match status" value="3"/>
</dbReference>
<evidence type="ECO:0000256" key="1">
    <source>
        <dbReference type="ARBA" id="ARBA00023015"/>
    </source>
</evidence>
<dbReference type="InterPro" id="IPR000792">
    <property type="entry name" value="Tscrpt_reg_LuxR_C"/>
</dbReference>
<gene>
    <name evidence="5" type="ORF">VN24_01540</name>
</gene>
<accession>A0A0D5NF52</accession>
<dbReference type="SMART" id="SM00421">
    <property type="entry name" value="HTH_LUXR"/>
    <property type="match status" value="1"/>
</dbReference>
<dbReference type="EMBL" id="CP011058">
    <property type="protein sequence ID" value="AJY73548.1"/>
    <property type="molecule type" value="Genomic_DNA"/>
</dbReference>
<reference evidence="6" key="2">
    <citation type="submission" date="2015-03" db="EMBL/GenBank/DDBJ databases">
        <title>Genome sequence of Paenibacillus beijingensis strain DSM 24997T.</title>
        <authorList>
            <person name="Kwak Y."/>
            <person name="Shin J.-H."/>
        </authorList>
    </citation>
    <scope>NUCLEOTIDE SEQUENCE [LARGE SCALE GENOMIC DNA]</scope>
    <source>
        <strain evidence="6">DSM 24997</strain>
    </source>
</reference>
<dbReference type="InterPro" id="IPR027417">
    <property type="entry name" value="P-loop_NTPase"/>
</dbReference>
<dbReference type="InterPro" id="IPR016032">
    <property type="entry name" value="Sig_transdc_resp-reg_C-effctor"/>
</dbReference>
<dbReference type="PANTHER" id="PTHR44688">
    <property type="entry name" value="DNA-BINDING TRANSCRIPTIONAL ACTIVATOR DEVR_DOSR"/>
    <property type="match status" value="1"/>
</dbReference>
<evidence type="ECO:0000256" key="3">
    <source>
        <dbReference type="ARBA" id="ARBA00023163"/>
    </source>
</evidence>
<dbReference type="Pfam" id="PF17874">
    <property type="entry name" value="TPR_MalT"/>
    <property type="match status" value="1"/>
</dbReference>
<protein>
    <submittedName>
        <fullName evidence="5">Transcriptional regulator</fullName>
    </submittedName>
</protein>
<dbReference type="InterPro" id="IPR011990">
    <property type="entry name" value="TPR-like_helical_dom_sf"/>
</dbReference>
<dbReference type="PRINTS" id="PR00038">
    <property type="entry name" value="HTHLUXR"/>
</dbReference>
<dbReference type="CDD" id="cd06170">
    <property type="entry name" value="LuxR_C_like"/>
    <property type="match status" value="1"/>
</dbReference>
<sequence length="891" mass="97580">MSAPILSTKLYIPLSRSKLVPRPRLIERMNEGLQRKLTLVSASAGYGKTTLVSEWLAGCSGPAAWLSLEEGDNDPARFLTCLIAALQTIAANIGEGVAGLLQSPQPPQTESIIAALLNEITAVPDNFVLVLDDYHVIDAGPIDNAIALLLDRMPPQMHLVIATREDPRLPLARLRVRGQLTEVRAAHLRFTSLEAAEFLGRVMGLNLSAENVALLESRTEGWIAGLQLAALSMQGHQDPAGFIKSFNGSHHFVLDYLVEEVLQKQSVNIHHFLLYTSILDRLCGPLCDAVLGRRAGEQLAFSSSGQETLEYLEHTNLFIVPLDNERRWYRYHHLFADLLRKRLRRSIASNIGDNERVVAELHIRASIWYEDNGFAIEAFHHAAAAKDIQRTARLLEGEGMPLLFRGAVAPVMNWLDSLPVEELDARPSLWVLYASALLMAGQMTGVEPKLQAAEKALEGAGLDDKIQDLIGHIAAIRATLAVSKHQAETIIAESRRALEYLRPDNLPVRTATIWTLGYAYQLQGDRAAAGKAYTEALSISQMIGHVIISIMAALGLGNIQEAENQLYAAADTYRRVLNLAGEPPLPTACEAHLGMARICYEWNDLDAAMQHGLQSIQLAKQLEQTDRVVAGEVFLARLKLARGEVNDAAAILARADHSARRQKFVNQMPYIATAHVLALLHQGNLAAAATLAQKHNLPISQARVHLAQGDTSAALAVLSALREEAEAKGFEDEQLKATVLQAVALHAHGEKFKAVQLLADALTMAEPGGFIRIFVDEGIPMYRLLGEAAAHGRMMNYLGKLLAAFEAEELTSEVKSDQSVAPPAKPLIEPLSGRELEVLHLIAQGLSNREISERLFIALTTVKGHNRMIFDKLQVGRRTEAVARARKLGLL</sequence>